<dbReference type="STRING" id="338966.Ppro_2616"/>
<comment type="similarity">
    <text evidence="1">Belongs to the 'phage' integrase family.</text>
</comment>
<dbReference type="GO" id="GO:0015074">
    <property type="term" value="P:DNA integration"/>
    <property type="evidence" value="ECO:0007669"/>
    <property type="project" value="UniProtKB-KW"/>
</dbReference>
<evidence type="ECO:0000256" key="3">
    <source>
        <dbReference type="ARBA" id="ARBA00023125"/>
    </source>
</evidence>
<dbReference type="InterPro" id="IPR010998">
    <property type="entry name" value="Integrase_recombinase_N"/>
</dbReference>
<keyword evidence="3 5" id="KW-0238">DNA-binding</keyword>
<dbReference type="PANTHER" id="PTHR30349">
    <property type="entry name" value="PHAGE INTEGRASE-RELATED"/>
    <property type="match status" value="1"/>
</dbReference>
<dbReference type="InterPro" id="IPR002104">
    <property type="entry name" value="Integrase_catalytic"/>
</dbReference>
<dbReference type="SUPFAM" id="SSF56349">
    <property type="entry name" value="DNA breaking-rejoining enzymes"/>
    <property type="match status" value="1"/>
</dbReference>
<keyword evidence="4" id="KW-0233">DNA recombination</keyword>
<dbReference type="Pfam" id="PF00589">
    <property type="entry name" value="Phage_integrase"/>
    <property type="match status" value="1"/>
</dbReference>
<proteinExistence type="inferred from homology"/>
<dbReference type="RefSeq" id="WP_011736474.1">
    <property type="nucleotide sequence ID" value="NC_008609.1"/>
</dbReference>
<dbReference type="InterPro" id="IPR013762">
    <property type="entry name" value="Integrase-like_cat_sf"/>
</dbReference>
<dbReference type="InterPro" id="IPR004107">
    <property type="entry name" value="Integrase_SAM-like_N"/>
</dbReference>
<evidence type="ECO:0000256" key="5">
    <source>
        <dbReference type="PROSITE-ProRule" id="PRU01248"/>
    </source>
</evidence>
<dbReference type="InterPro" id="IPR011946">
    <property type="entry name" value="Integrase_integron-type"/>
</dbReference>
<gene>
    <name evidence="8" type="ordered locus">Ppro_2616</name>
</gene>
<evidence type="ECO:0000256" key="2">
    <source>
        <dbReference type="ARBA" id="ARBA00022908"/>
    </source>
</evidence>
<reference evidence="8 9" key="1">
    <citation type="submission" date="2006-10" db="EMBL/GenBank/DDBJ databases">
        <title>Complete sequence of chromosome of Pelobacter propionicus DSM 2379.</title>
        <authorList>
            <consortium name="US DOE Joint Genome Institute"/>
            <person name="Copeland A."/>
            <person name="Lucas S."/>
            <person name="Lapidus A."/>
            <person name="Barry K."/>
            <person name="Detter J.C."/>
            <person name="Glavina del Rio T."/>
            <person name="Hammon N."/>
            <person name="Israni S."/>
            <person name="Dalin E."/>
            <person name="Tice H."/>
            <person name="Pitluck S."/>
            <person name="Saunders E."/>
            <person name="Brettin T."/>
            <person name="Bruce D."/>
            <person name="Han C."/>
            <person name="Tapia R."/>
            <person name="Schmutz J."/>
            <person name="Larimer F."/>
            <person name="Land M."/>
            <person name="Hauser L."/>
            <person name="Kyrpides N."/>
            <person name="Kim E."/>
            <person name="Lovley D."/>
            <person name="Richardson P."/>
        </authorList>
    </citation>
    <scope>NUCLEOTIDE SEQUENCE [LARGE SCALE GENOMIC DNA]</scope>
    <source>
        <strain evidence="9">DSM 2379 / NBRC 103807 / OttBd1</strain>
    </source>
</reference>
<evidence type="ECO:0000256" key="4">
    <source>
        <dbReference type="ARBA" id="ARBA00023172"/>
    </source>
</evidence>
<keyword evidence="9" id="KW-1185">Reference proteome</keyword>
<dbReference type="PANTHER" id="PTHR30349:SF64">
    <property type="entry name" value="PROPHAGE INTEGRASE INTD-RELATED"/>
    <property type="match status" value="1"/>
</dbReference>
<protein>
    <submittedName>
        <fullName evidence="8">Integron integrase</fullName>
    </submittedName>
</protein>
<dbReference type="Gene3D" id="1.10.150.130">
    <property type="match status" value="1"/>
</dbReference>
<dbReference type="HOGENOM" id="CLU_027562_37_0_7"/>
<evidence type="ECO:0000256" key="1">
    <source>
        <dbReference type="ARBA" id="ARBA00008857"/>
    </source>
</evidence>
<dbReference type="NCBIfam" id="TIGR02249">
    <property type="entry name" value="integrase_gron"/>
    <property type="match status" value="1"/>
</dbReference>
<dbReference type="EMBL" id="CP000482">
    <property type="protein sequence ID" value="ABL00221.1"/>
    <property type="molecule type" value="Genomic_DNA"/>
</dbReference>
<dbReference type="Pfam" id="PF13495">
    <property type="entry name" value="Phage_int_SAM_4"/>
    <property type="match status" value="1"/>
</dbReference>
<keyword evidence="2" id="KW-0229">DNA integration</keyword>
<dbReference type="AlphaFoldDB" id="A1ASA0"/>
<evidence type="ECO:0000259" key="6">
    <source>
        <dbReference type="PROSITE" id="PS51898"/>
    </source>
</evidence>
<organism evidence="8 9">
    <name type="scientific">Pelobacter propionicus (strain DSM 2379 / NBRC 103807 / OttBd1)</name>
    <dbReference type="NCBI Taxonomy" id="338966"/>
    <lineage>
        <taxon>Bacteria</taxon>
        <taxon>Pseudomonadati</taxon>
        <taxon>Thermodesulfobacteriota</taxon>
        <taxon>Desulfuromonadia</taxon>
        <taxon>Desulfuromonadales</taxon>
        <taxon>Desulfuromonadaceae</taxon>
        <taxon>Pelobacter</taxon>
    </lineage>
</organism>
<dbReference type="OrthoDB" id="9801717at2"/>
<dbReference type="InterPro" id="IPR011010">
    <property type="entry name" value="DNA_brk_join_enz"/>
</dbReference>
<dbReference type="InterPro" id="IPR050090">
    <property type="entry name" value="Tyrosine_recombinase_XerCD"/>
</dbReference>
<dbReference type="Gene3D" id="1.10.443.10">
    <property type="entry name" value="Intergrase catalytic core"/>
    <property type="match status" value="1"/>
</dbReference>
<feature type="domain" description="Core-binding (CB)" evidence="7">
    <location>
        <begin position="150"/>
        <end position="233"/>
    </location>
</feature>
<name>A1ASA0_PELPD</name>
<dbReference type="PROSITE" id="PS51900">
    <property type="entry name" value="CB"/>
    <property type="match status" value="1"/>
</dbReference>
<dbReference type="PROSITE" id="PS51898">
    <property type="entry name" value="TYR_RECOMBINASE"/>
    <property type="match status" value="1"/>
</dbReference>
<dbReference type="Proteomes" id="UP000006732">
    <property type="component" value="Chromosome"/>
</dbReference>
<evidence type="ECO:0000313" key="9">
    <source>
        <dbReference type="Proteomes" id="UP000006732"/>
    </source>
</evidence>
<dbReference type="GO" id="GO:0006310">
    <property type="term" value="P:DNA recombination"/>
    <property type="evidence" value="ECO:0007669"/>
    <property type="project" value="UniProtKB-KW"/>
</dbReference>
<accession>A1ASA0</accession>
<dbReference type="GO" id="GO:0003677">
    <property type="term" value="F:DNA binding"/>
    <property type="evidence" value="ECO:0007669"/>
    <property type="project" value="UniProtKB-UniRule"/>
</dbReference>
<sequence>MLLIPNAMFTGYVAHLNTRGIDAAIHAEYKKWLRYYLDFCDKYPVPESKSERVRLFCEKLREKKQSDNQRQRAAHAVSLYFEMKQEEEYTKVRERYSLEAGAGTVAELKEYEMSAPAESQSVPDETERLIVRRSPSQYTEAGYQEKSKSPEWDALLATMAAEIKVRHYSRKTLKTYANWSRQFQRFLKDKSPQELATADVKEYMTYLAVQCKVAASTQNQAFNALLFLYRHGLKREFGELRDVPRAKKSLYIPVVLSRPEIDAILAQLSYPFNLVVKLLFGCGLRQFECLQLRVRDFNFDAGILTIHGKGKKDRTVPLPESLVPELRAQIKVVGELHDRDLSAGYDGVFLDDAVEKKYPKAPKEFVHQWFFPQKNLTLVAETGQRRRWHLHESELQEALYPAVRRAKIPKRVTSHTFRHSFATHLLQAGYDIRVIQTLLGHSSLKTTMIYTHCVPVRTVKEPKSPLDF</sequence>
<dbReference type="eggNOG" id="COG4974">
    <property type="taxonomic scope" value="Bacteria"/>
</dbReference>
<feature type="domain" description="Tyr recombinase" evidence="6">
    <location>
        <begin position="251"/>
        <end position="463"/>
    </location>
</feature>
<evidence type="ECO:0000259" key="7">
    <source>
        <dbReference type="PROSITE" id="PS51900"/>
    </source>
</evidence>
<dbReference type="KEGG" id="ppd:Ppro_2616"/>
<evidence type="ECO:0000313" key="8">
    <source>
        <dbReference type="EMBL" id="ABL00221.1"/>
    </source>
</evidence>
<dbReference type="InterPro" id="IPR044068">
    <property type="entry name" value="CB"/>
</dbReference>